<feature type="region of interest" description="Disordered" evidence="1">
    <location>
        <begin position="141"/>
        <end position="198"/>
    </location>
</feature>
<evidence type="ECO:0000313" key="3">
    <source>
        <dbReference type="EMBL" id="KAK3057095.1"/>
    </source>
</evidence>
<feature type="region of interest" description="Disordered" evidence="1">
    <location>
        <begin position="997"/>
        <end position="1030"/>
    </location>
</feature>
<organism evidence="3 4">
    <name type="scientific">Extremus antarcticus</name>
    <dbReference type="NCBI Taxonomy" id="702011"/>
    <lineage>
        <taxon>Eukaryota</taxon>
        <taxon>Fungi</taxon>
        <taxon>Dikarya</taxon>
        <taxon>Ascomycota</taxon>
        <taxon>Pezizomycotina</taxon>
        <taxon>Dothideomycetes</taxon>
        <taxon>Dothideomycetidae</taxon>
        <taxon>Mycosphaerellales</taxon>
        <taxon>Extremaceae</taxon>
        <taxon>Extremus</taxon>
    </lineage>
</organism>
<dbReference type="Proteomes" id="UP001271007">
    <property type="component" value="Unassembled WGS sequence"/>
</dbReference>
<feature type="region of interest" description="Disordered" evidence="1">
    <location>
        <begin position="103"/>
        <end position="129"/>
    </location>
</feature>
<reference evidence="3" key="1">
    <citation type="submission" date="2023-04" db="EMBL/GenBank/DDBJ databases">
        <title>Black Yeasts Isolated from many extreme environments.</title>
        <authorList>
            <person name="Coleine C."/>
            <person name="Stajich J.E."/>
            <person name="Selbmann L."/>
        </authorList>
    </citation>
    <scope>NUCLEOTIDE SEQUENCE</scope>
    <source>
        <strain evidence="3">CCFEE 5312</strain>
    </source>
</reference>
<keyword evidence="4" id="KW-1185">Reference proteome</keyword>
<name>A0AAJ0GGI7_9PEZI</name>
<feature type="compositionally biased region" description="Basic and acidic residues" evidence="1">
    <location>
        <begin position="1019"/>
        <end position="1030"/>
    </location>
</feature>
<dbReference type="Pfam" id="PF08457">
    <property type="entry name" value="Sfi1"/>
    <property type="match status" value="1"/>
</dbReference>
<accession>A0AAJ0GGI7</accession>
<protein>
    <recommendedName>
        <fullName evidence="2">Sfi1 spindle body domain-containing protein</fullName>
    </recommendedName>
</protein>
<feature type="compositionally biased region" description="Low complexity" evidence="1">
    <location>
        <begin position="873"/>
        <end position="886"/>
    </location>
</feature>
<feature type="compositionally biased region" description="Low complexity" evidence="1">
    <location>
        <begin position="157"/>
        <end position="166"/>
    </location>
</feature>
<dbReference type="InterPro" id="IPR013665">
    <property type="entry name" value="Sfi1_dom"/>
</dbReference>
<evidence type="ECO:0000259" key="2">
    <source>
        <dbReference type="Pfam" id="PF08457"/>
    </source>
</evidence>
<feature type="compositionally biased region" description="Basic and acidic residues" evidence="1">
    <location>
        <begin position="115"/>
        <end position="129"/>
    </location>
</feature>
<dbReference type="EMBL" id="JAWDJX010000004">
    <property type="protein sequence ID" value="KAK3057095.1"/>
    <property type="molecule type" value="Genomic_DNA"/>
</dbReference>
<proteinExistence type="predicted"/>
<feature type="region of interest" description="Disordered" evidence="1">
    <location>
        <begin position="851"/>
        <end position="925"/>
    </location>
</feature>
<gene>
    <name evidence="3" type="ORF">LTR09_002133</name>
</gene>
<evidence type="ECO:0000256" key="1">
    <source>
        <dbReference type="SAM" id="MobiDB-lite"/>
    </source>
</evidence>
<feature type="domain" description="Sfi1 spindle body" evidence="2">
    <location>
        <begin position="286"/>
        <end position="851"/>
    </location>
</feature>
<dbReference type="AlphaFoldDB" id="A0AAJ0GGI7"/>
<evidence type="ECO:0000313" key="4">
    <source>
        <dbReference type="Proteomes" id="UP001271007"/>
    </source>
</evidence>
<comment type="caution">
    <text evidence="3">The sequence shown here is derived from an EMBL/GenBank/DDBJ whole genome shotgun (WGS) entry which is preliminary data.</text>
</comment>
<sequence>MNDHDDLNELPYLDDSDVELLYEICKRASDSHDPPYRALFAAKDAILTDRELDGQRDGAIFRYLMRVGESTRAANRERRPVNLVRCLKSVLEAMGITMVADGDESVDNGTVATDARQDSARPDRARTRRVSFDEARYEETWLSEHTESVHPTPARPAPRSLLALPPRRGRINTSERRARSTSAQRPSASRPDSEYEQEIHESVESVRNFDPTLLWEPSETQLEQNAEAFLETSAIRSGRLALHHWHATAVQSKQARDYALATAIAHDRRTLLQQALELWHSAYLAKRKLTRQEEHWKRTEERARRGRDLFLIRKVFTHWATSTSHEKLCIEVARRQILRSSYFNRWRKLAAENQAKVRRILCRKYLAIWREKISMRARMEEQAVARYQESLLRRCKTRWFWQFCSRRVEGWHEQWVQRRTFGRLMGVCQERQQQEQQAEDFHCARVLRRSLILVVDRLHAHQNNAVTAQQHCDRALVSRALADAQVHTKLTPIARTLVQRVDLNTTRKAFRVWRLHLNLTQQAAGVDRRRILQTAWTDWNDALRCNALAQKINERVLVENLYRWVLQERLRLFQRTIDGRILARAMAWWRAKVAEERDQLANAEIVFAERQRRRRLAGGMVRLNIAMRAREDGERAAVEFAMSRALPTALEAWKERSEHARRLAKWAADARFYVLCSGTLKRWKERTTEHVADRKRAAYVHVRATVKIRLARECFVKLRVSCVAVQSMSAEAERRTQARLAEVGAAAFEHWRERSTLYHDLDIQASEKDQRKLQSSALTALRLKHTDHAQMSQQALTFNRETDLALLAGALRRVQWATFTAQRQVESAEALLLRNRDLHIKQMLRHWATQTASRRSTILRGRAATGEDEEPESPSIRPASRAASRSRAPDRALMSSPPAQEQVGSTPGYMRTPSRPRRAGRFRPLPTPVAFTPLAFESGYLTTTPAPLSTQDEVEADPVPSRGVTEGLTPQITPFSRKLRAGGIGAGAGPLSALRRTDLGRSVQGGTGKSVRFAGAGRFRGDPGLHGKNS</sequence>